<evidence type="ECO:0000313" key="1">
    <source>
        <dbReference type="EMBL" id="TMR08214.1"/>
    </source>
</evidence>
<reference evidence="1 2" key="1">
    <citation type="submission" date="2019-05" db="EMBL/GenBank/DDBJ databases">
        <title>Draft genome sequence of Nonomuraea turkmeniaca DSM 43926.</title>
        <authorList>
            <person name="Saricaoglu S."/>
            <person name="Isik K."/>
        </authorList>
    </citation>
    <scope>NUCLEOTIDE SEQUENCE [LARGE SCALE GENOMIC DNA]</scope>
    <source>
        <strain evidence="1 2">DSM 43926</strain>
    </source>
</reference>
<organism evidence="1 2">
    <name type="scientific">Nonomuraea turkmeniaca</name>
    <dbReference type="NCBI Taxonomy" id="103838"/>
    <lineage>
        <taxon>Bacteria</taxon>
        <taxon>Bacillati</taxon>
        <taxon>Actinomycetota</taxon>
        <taxon>Actinomycetes</taxon>
        <taxon>Streptosporangiales</taxon>
        <taxon>Streptosporangiaceae</taxon>
        <taxon>Nonomuraea</taxon>
    </lineage>
</organism>
<sequence>MIKQAGFFRELEHGDPSGPSIHMSLGNLAGEVNEIVDYLSDAPILAATGTTVKDILGERGAIIGIINIQTDGEWAWPSDLAYYVEKYRVGIPDELGKRIAHLHSPPRLSVEELTALADTFFESMIEYNSQE</sequence>
<proteinExistence type="predicted"/>
<dbReference type="AlphaFoldDB" id="A0A5S4EX55"/>
<gene>
    <name evidence="1" type="ORF">ETD86_48800</name>
</gene>
<evidence type="ECO:0000313" key="2">
    <source>
        <dbReference type="Proteomes" id="UP000309128"/>
    </source>
</evidence>
<accession>A0A5S4EX55</accession>
<protein>
    <submittedName>
        <fullName evidence="1">Uncharacterized protein</fullName>
    </submittedName>
</protein>
<dbReference type="Proteomes" id="UP000309128">
    <property type="component" value="Unassembled WGS sequence"/>
</dbReference>
<dbReference type="EMBL" id="VCKY01000311">
    <property type="protein sequence ID" value="TMR08214.1"/>
    <property type="molecule type" value="Genomic_DNA"/>
</dbReference>
<comment type="caution">
    <text evidence="1">The sequence shown here is derived from an EMBL/GenBank/DDBJ whole genome shotgun (WGS) entry which is preliminary data.</text>
</comment>
<name>A0A5S4EX55_9ACTN</name>
<keyword evidence="2" id="KW-1185">Reference proteome</keyword>